<evidence type="ECO:0000313" key="1">
    <source>
        <dbReference type="EMBL" id="MCI50155.1"/>
    </source>
</evidence>
<accession>A0A392SQ35</accession>
<organism evidence="1 2">
    <name type="scientific">Trifolium medium</name>
    <dbReference type="NCBI Taxonomy" id="97028"/>
    <lineage>
        <taxon>Eukaryota</taxon>
        <taxon>Viridiplantae</taxon>
        <taxon>Streptophyta</taxon>
        <taxon>Embryophyta</taxon>
        <taxon>Tracheophyta</taxon>
        <taxon>Spermatophyta</taxon>
        <taxon>Magnoliopsida</taxon>
        <taxon>eudicotyledons</taxon>
        <taxon>Gunneridae</taxon>
        <taxon>Pentapetalae</taxon>
        <taxon>rosids</taxon>
        <taxon>fabids</taxon>
        <taxon>Fabales</taxon>
        <taxon>Fabaceae</taxon>
        <taxon>Papilionoideae</taxon>
        <taxon>50 kb inversion clade</taxon>
        <taxon>NPAAA clade</taxon>
        <taxon>Hologalegina</taxon>
        <taxon>IRL clade</taxon>
        <taxon>Trifolieae</taxon>
        <taxon>Trifolium</taxon>
    </lineage>
</organism>
<proteinExistence type="predicted"/>
<evidence type="ECO:0000313" key="2">
    <source>
        <dbReference type="Proteomes" id="UP000265520"/>
    </source>
</evidence>
<keyword evidence="2" id="KW-1185">Reference proteome</keyword>
<comment type="caution">
    <text evidence="1">The sequence shown here is derived from an EMBL/GenBank/DDBJ whole genome shotgun (WGS) entry which is preliminary data.</text>
</comment>
<sequence>KDDVDCAAEKTVDGGASTKTTSVFMLEPNQESVPVSVAVPDVTTTEGGQSDDIDTS</sequence>
<protein>
    <submittedName>
        <fullName evidence="1">Uncharacterized protein</fullName>
    </submittedName>
</protein>
<feature type="non-terminal residue" evidence="1">
    <location>
        <position position="1"/>
    </location>
</feature>
<feature type="non-terminal residue" evidence="1">
    <location>
        <position position="56"/>
    </location>
</feature>
<name>A0A392SQ35_9FABA</name>
<dbReference type="Proteomes" id="UP000265520">
    <property type="component" value="Unassembled WGS sequence"/>
</dbReference>
<reference evidence="1 2" key="1">
    <citation type="journal article" date="2018" name="Front. Plant Sci.">
        <title>Red Clover (Trifolium pratense) and Zigzag Clover (T. medium) - A Picture of Genomic Similarities and Differences.</title>
        <authorList>
            <person name="Dluhosova J."/>
            <person name="Istvanek J."/>
            <person name="Nedelnik J."/>
            <person name="Repkova J."/>
        </authorList>
    </citation>
    <scope>NUCLEOTIDE SEQUENCE [LARGE SCALE GENOMIC DNA]</scope>
    <source>
        <strain evidence="2">cv. 10/8</strain>
        <tissue evidence="1">Leaf</tissue>
    </source>
</reference>
<dbReference type="AlphaFoldDB" id="A0A392SQ35"/>
<dbReference type="EMBL" id="LXQA010412204">
    <property type="protein sequence ID" value="MCI50155.1"/>
    <property type="molecule type" value="Genomic_DNA"/>
</dbReference>